<evidence type="ECO:0000256" key="5">
    <source>
        <dbReference type="ARBA" id="ARBA00022927"/>
    </source>
</evidence>
<gene>
    <name evidence="10" type="primary">secY</name>
    <name evidence="12" type="ORF">SAMN06265182_1981</name>
</gene>
<accession>A0A285NTL9</accession>
<feature type="transmembrane region" description="Helical" evidence="10">
    <location>
        <begin position="363"/>
        <end position="385"/>
    </location>
</feature>
<keyword evidence="4 10" id="KW-0812">Transmembrane</keyword>
<keyword evidence="8 10" id="KW-0472">Membrane</keyword>
<feature type="transmembrane region" description="Helical" evidence="10">
    <location>
        <begin position="214"/>
        <end position="235"/>
    </location>
</feature>
<dbReference type="Gene3D" id="1.10.3370.10">
    <property type="entry name" value="SecY subunit domain"/>
    <property type="match status" value="1"/>
</dbReference>
<dbReference type="AlphaFoldDB" id="A0A285NTL9"/>
<keyword evidence="5 10" id="KW-0653">Protein transport</keyword>
<comment type="function">
    <text evidence="10">The central subunit of the protein translocation channel SecYEG. Consists of two halves formed by TMs 1-5 and 6-10. These two domains form a lateral gate at the front which open onto the bilayer between TMs 2 and 7, and are clamped together by SecE at the back. The channel is closed by both a pore ring composed of hydrophobic SecY resides and a short helix (helix 2A) on the extracellular side of the membrane which forms a plug. The plug probably moves laterally to allow the channel to open. The ring and the pore may move independently.</text>
</comment>
<feature type="transmembrane region" description="Helical" evidence="10">
    <location>
        <begin position="147"/>
        <end position="172"/>
    </location>
</feature>
<dbReference type="PRINTS" id="PR00303">
    <property type="entry name" value="SECYTRNLCASE"/>
</dbReference>
<dbReference type="RefSeq" id="WP_097001122.1">
    <property type="nucleotide sequence ID" value="NZ_OBEI01000012.1"/>
</dbReference>
<dbReference type="InterPro" id="IPR023201">
    <property type="entry name" value="SecY_dom_sf"/>
</dbReference>
<dbReference type="NCBIfam" id="TIGR00967">
    <property type="entry name" value="3a0501s007"/>
    <property type="match status" value="1"/>
</dbReference>
<evidence type="ECO:0000256" key="4">
    <source>
        <dbReference type="ARBA" id="ARBA00022692"/>
    </source>
</evidence>
<organism evidence="12 13">
    <name type="scientific">Persephonella hydrogeniphila</name>
    <dbReference type="NCBI Taxonomy" id="198703"/>
    <lineage>
        <taxon>Bacteria</taxon>
        <taxon>Pseudomonadati</taxon>
        <taxon>Aquificota</taxon>
        <taxon>Aquificia</taxon>
        <taxon>Aquificales</taxon>
        <taxon>Hydrogenothermaceae</taxon>
        <taxon>Persephonella</taxon>
    </lineage>
</organism>
<feature type="transmembrane region" description="Helical" evidence="10">
    <location>
        <begin position="70"/>
        <end position="94"/>
    </location>
</feature>
<evidence type="ECO:0000256" key="11">
    <source>
        <dbReference type="RuleBase" id="RU004349"/>
    </source>
</evidence>
<evidence type="ECO:0000256" key="8">
    <source>
        <dbReference type="ARBA" id="ARBA00023136"/>
    </source>
</evidence>
<feature type="transmembrane region" description="Helical" evidence="10">
    <location>
        <begin position="270"/>
        <end position="290"/>
    </location>
</feature>
<proteinExistence type="inferred from homology"/>
<dbReference type="PIRSF" id="PIRSF004557">
    <property type="entry name" value="SecY"/>
    <property type="match status" value="1"/>
</dbReference>
<dbReference type="GO" id="GO:0005886">
    <property type="term" value="C:plasma membrane"/>
    <property type="evidence" value="ECO:0007669"/>
    <property type="project" value="UniProtKB-SubCell"/>
</dbReference>
<dbReference type="PANTHER" id="PTHR10906">
    <property type="entry name" value="SECY/SEC61-ALPHA FAMILY MEMBER"/>
    <property type="match status" value="1"/>
</dbReference>
<sequence>MIEKIKNILEIQDLRKRILYTLIMFAVYRLGTHIPVPGVDAETLSHYFNAAGGALFNIYNLFSGGALGRLSVFALGIMPYISAAIIMQLLTAVIPTLERYQKEEGEYGRWKITQYTRYLTIAIAAFQSFALSTWISNITTETGQHLISISPFVFVFMTTVIITTGVVFLMWIGERITEFGIGNGISMIILASIVAGVPNAIISTYEQLKVGELSVFQVGTAIVIIIVVVAGIIYIQEAERRIPINYARRNIGAIGETATYIPFKLNPAGVIPIIFAVAILMFPATIAQMFVEQSHIARVIADLLSPQSYVYFIIYVVLIIFFSYFYTAILVNPVDIADNLRKSGAFIPGVRAGSQTSEYLNFVLTRIIFVGSIFLAAIAVLPMFLIKWLNVPFYFGGTSALIVVVVALDTLHQIEAHLAMKRYEGFLKRS</sequence>
<comment type="subcellular location">
    <subcellularLocation>
        <location evidence="10">Cell membrane</location>
        <topology evidence="10">Multi-pass membrane protein</topology>
    </subcellularLocation>
    <subcellularLocation>
        <location evidence="1">Membrane</location>
        <topology evidence="1">Multi-pass membrane protein</topology>
    </subcellularLocation>
</comment>
<dbReference type="Pfam" id="PF00344">
    <property type="entry name" value="SecY"/>
    <property type="match status" value="1"/>
</dbReference>
<keyword evidence="13" id="KW-1185">Reference proteome</keyword>
<dbReference type="OrthoDB" id="9809248at2"/>
<dbReference type="GO" id="GO:0065002">
    <property type="term" value="P:intracellular protein transmembrane transport"/>
    <property type="evidence" value="ECO:0007669"/>
    <property type="project" value="UniProtKB-UniRule"/>
</dbReference>
<evidence type="ECO:0000256" key="2">
    <source>
        <dbReference type="ARBA" id="ARBA00005751"/>
    </source>
</evidence>
<keyword evidence="10" id="KW-1003">Cell membrane</keyword>
<feature type="transmembrane region" description="Helical" evidence="10">
    <location>
        <begin position="18"/>
        <end position="36"/>
    </location>
</feature>
<name>A0A285NTL9_9AQUI</name>
<evidence type="ECO:0000256" key="9">
    <source>
        <dbReference type="ARBA" id="ARBA00039733"/>
    </source>
</evidence>
<comment type="similarity">
    <text evidence="2 10 11">Belongs to the SecY/SEC61-alpha family.</text>
</comment>
<comment type="subunit">
    <text evidence="10">Component of the Sec protein translocase complex. Heterotrimer consisting of SecY, SecE and SecG subunits. The heterotrimers can form oligomers, although 1 heterotrimer is thought to be able to translocate proteins. Interacts with the ribosome. Interacts with SecDF, and other proteins may be involved. Interacts with SecA.</text>
</comment>
<dbReference type="SUPFAM" id="SSF103491">
    <property type="entry name" value="Preprotein translocase SecY subunit"/>
    <property type="match status" value="1"/>
</dbReference>
<dbReference type="EMBL" id="OBEI01000012">
    <property type="protein sequence ID" value="SNZ11001.1"/>
    <property type="molecule type" value="Genomic_DNA"/>
</dbReference>
<keyword evidence="3 10" id="KW-0813">Transport</keyword>
<evidence type="ECO:0000256" key="10">
    <source>
        <dbReference type="HAMAP-Rule" id="MF_01465"/>
    </source>
</evidence>
<evidence type="ECO:0000256" key="6">
    <source>
        <dbReference type="ARBA" id="ARBA00022989"/>
    </source>
</evidence>
<evidence type="ECO:0000313" key="13">
    <source>
        <dbReference type="Proteomes" id="UP000219036"/>
    </source>
</evidence>
<reference evidence="13" key="1">
    <citation type="submission" date="2017-09" db="EMBL/GenBank/DDBJ databases">
        <authorList>
            <person name="Varghese N."/>
            <person name="Submissions S."/>
        </authorList>
    </citation>
    <scope>NUCLEOTIDE SEQUENCE [LARGE SCALE GENOMIC DNA]</scope>
    <source>
        <strain evidence="13">DSM 15103</strain>
    </source>
</reference>
<dbReference type="InterPro" id="IPR002208">
    <property type="entry name" value="SecY/SEC61-alpha"/>
</dbReference>
<feature type="transmembrane region" description="Helical" evidence="10">
    <location>
        <begin position="310"/>
        <end position="331"/>
    </location>
</feature>
<dbReference type="FunFam" id="1.10.3370.10:FF:000001">
    <property type="entry name" value="Preprotein translocase subunit SecY"/>
    <property type="match status" value="1"/>
</dbReference>
<protein>
    <recommendedName>
        <fullName evidence="9 10">Protein translocase subunit SecY</fullName>
    </recommendedName>
</protein>
<dbReference type="Proteomes" id="UP000219036">
    <property type="component" value="Unassembled WGS sequence"/>
</dbReference>
<dbReference type="GO" id="GO:0006605">
    <property type="term" value="P:protein targeting"/>
    <property type="evidence" value="ECO:0007669"/>
    <property type="project" value="UniProtKB-UniRule"/>
</dbReference>
<dbReference type="GO" id="GO:0043952">
    <property type="term" value="P:protein transport by the Sec complex"/>
    <property type="evidence" value="ECO:0007669"/>
    <property type="project" value="UniProtKB-UniRule"/>
</dbReference>
<feature type="transmembrane region" description="Helical" evidence="10">
    <location>
        <begin position="391"/>
        <end position="411"/>
    </location>
</feature>
<evidence type="ECO:0000256" key="1">
    <source>
        <dbReference type="ARBA" id="ARBA00004141"/>
    </source>
</evidence>
<dbReference type="HAMAP" id="MF_01465">
    <property type="entry name" value="SecY"/>
    <property type="match status" value="1"/>
</dbReference>
<evidence type="ECO:0000256" key="3">
    <source>
        <dbReference type="ARBA" id="ARBA00022448"/>
    </source>
</evidence>
<evidence type="ECO:0000313" key="12">
    <source>
        <dbReference type="EMBL" id="SNZ11001.1"/>
    </source>
</evidence>
<feature type="transmembrane region" description="Helical" evidence="10">
    <location>
        <begin position="115"/>
        <end position="135"/>
    </location>
</feature>
<keyword evidence="6 10" id="KW-1133">Transmembrane helix</keyword>
<keyword evidence="7 10" id="KW-0811">Translocation</keyword>
<evidence type="ECO:0000256" key="7">
    <source>
        <dbReference type="ARBA" id="ARBA00023010"/>
    </source>
</evidence>
<feature type="transmembrane region" description="Helical" evidence="10">
    <location>
        <begin position="184"/>
        <end position="202"/>
    </location>
</feature>
<dbReference type="InterPro" id="IPR026593">
    <property type="entry name" value="SecY"/>
</dbReference>